<proteinExistence type="predicted"/>
<keyword evidence="1" id="KW-0732">Signal</keyword>
<feature type="domain" description="DUF732" evidence="2">
    <location>
        <begin position="50"/>
        <end position="98"/>
    </location>
</feature>
<dbReference type="InterPro" id="IPR007969">
    <property type="entry name" value="DUF732"/>
</dbReference>
<dbReference type="EMBL" id="FSHM01000004">
    <property type="protein sequence ID" value="SIB16067.1"/>
    <property type="molecule type" value="Genomic_DNA"/>
</dbReference>
<dbReference type="AlphaFoldDB" id="A0AB38D0K8"/>
<gene>
    <name evidence="3" type="ORF">SAMEA2070301_03063</name>
</gene>
<sequence length="100" mass="11139">MKILIAACAAALAFAPTAAAQPDTAGDEDFASIMDYSRISRIGPTYLYSRQAKEICYEYKNGWSTLSVSNVVEVNHPEWNRDTVSRFIKISMASWCPELL</sequence>
<reference evidence="3 4" key="1">
    <citation type="submission" date="2016-11" db="EMBL/GenBank/DDBJ databases">
        <authorList>
            <consortium name="Pathogen Informatics"/>
        </authorList>
    </citation>
    <scope>NUCLEOTIDE SEQUENCE [LARGE SCALE GENOMIC DNA]</scope>
    <source>
        <strain evidence="3 4">104</strain>
    </source>
</reference>
<evidence type="ECO:0000259" key="2">
    <source>
        <dbReference type="Pfam" id="PF05305"/>
    </source>
</evidence>
<organism evidence="3 4">
    <name type="scientific">Mycobacteroides abscessus subsp. abscessus</name>
    <dbReference type="NCBI Taxonomy" id="1185650"/>
    <lineage>
        <taxon>Bacteria</taxon>
        <taxon>Bacillati</taxon>
        <taxon>Actinomycetota</taxon>
        <taxon>Actinomycetes</taxon>
        <taxon>Mycobacteriales</taxon>
        <taxon>Mycobacteriaceae</taxon>
        <taxon>Mycobacteroides</taxon>
        <taxon>Mycobacteroides abscessus</taxon>
    </lineage>
</organism>
<dbReference type="RefSeq" id="WP_070914123.1">
    <property type="nucleotide sequence ID" value="NZ_FSFF01000001.1"/>
</dbReference>
<feature type="signal peptide" evidence="1">
    <location>
        <begin position="1"/>
        <end position="20"/>
    </location>
</feature>
<evidence type="ECO:0000313" key="3">
    <source>
        <dbReference type="EMBL" id="SIB16067.1"/>
    </source>
</evidence>
<dbReference type="Proteomes" id="UP000185210">
    <property type="component" value="Unassembled WGS sequence"/>
</dbReference>
<dbReference type="Pfam" id="PF05305">
    <property type="entry name" value="DUF732"/>
    <property type="match status" value="1"/>
</dbReference>
<name>A0AB38D0K8_9MYCO</name>
<protein>
    <submittedName>
        <fullName evidence="3">Protein of uncharacterized function (DUF732)</fullName>
    </submittedName>
</protein>
<evidence type="ECO:0000313" key="4">
    <source>
        <dbReference type="Proteomes" id="UP000185210"/>
    </source>
</evidence>
<evidence type="ECO:0000256" key="1">
    <source>
        <dbReference type="SAM" id="SignalP"/>
    </source>
</evidence>
<accession>A0AB38D0K8</accession>
<comment type="caution">
    <text evidence="3">The sequence shown here is derived from an EMBL/GenBank/DDBJ whole genome shotgun (WGS) entry which is preliminary data.</text>
</comment>
<feature type="chain" id="PRO_5044322283" evidence="1">
    <location>
        <begin position="21"/>
        <end position="100"/>
    </location>
</feature>